<proteinExistence type="predicted"/>
<dbReference type="InterPro" id="IPR013785">
    <property type="entry name" value="Aldolase_TIM"/>
</dbReference>
<dbReference type="Proteomes" id="UP000593735">
    <property type="component" value="Chromosome"/>
</dbReference>
<dbReference type="PANTHER" id="PTHR10683:SF36">
    <property type="entry name" value="TRANSALDOLASE"/>
    <property type="match status" value="1"/>
</dbReference>
<dbReference type="AlphaFoldDB" id="A0A7S7M7H1"/>
<dbReference type="RefSeq" id="WP_194370309.1">
    <property type="nucleotide sequence ID" value="NZ_CP063767.1"/>
</dbReference>
<name>A0A7S7M7H1_9ACTN</name>
<dbReference type="InterPro" id="IPR001585">
    <property type="entry name" value="TAL/FSA"/>
</dbReference>
<gene>
    <name evidence="2" type="ORF">INP52_06970</name>
</gene>
<evidence type="ECO:0008006" key="4">
    <source>
        <dbReference type="Google" id="ProtNLM"/>
    </source>
</evidence>
<dbReference type="Pfam" id="PF00923">
    <property type="entry name" value="TAL_FSA"/>
    <property type="match status" value="1"/>
</dbReference>
<dbReference type="SUPFAM" id="SSF51569">
    <property type="entry name" value="Aldolase"/>
    <property type="match status" value="1"/>
</dbReference>
<evidence type="ECO:0000256" key="1">
    <source>
        <dbReference type="ARBA" id="ARBA00023270"/>
    </source>
</evidence>
<reference evidence="2 3" key="1">
    <citation type="submission" date="2020-10" db="EMBL/GenBank/DDBJ databases">
        <title>Olsenella immobilis sp.nov., isolated from the mud in a fermentation cellar used for the production of Chinese strong-flavoured liquor.</title>
        <authorList>
            <person name="Lu L."/>
        </authorList>
    </citation>
    <scope>NUCLEOTIDE SEQUENCE [LARGE SCALE GENOMIC DNA]</scope>
    <source>
        <strain evidence="2 3">LZLJ-2</strain>
    </source>
</reference>
<dbReference type="EMBL" id="CP063767">
    <property type="protein sequence ID" value="QOY60155.1"/>
    <property type="molecule type" value="Genomic_DNA"/>
</dbReference>
<evidence type="ECO:0000313" key="2">
    <source>
        <dbReference type="EMBL" id="QOY60155.1"/>
    </source>
</evidence>
<sequence length="216" mass="23134">MIELCLVSMDPEEIRCVTDVYPCNCFADNPTVAVRALESADTSFFERSREVRSLVGDDVKLYLEVMGDTTDEMVSDAQRIVAEVGGNTLVKIPACQEGYRALERLRELGIRASCTAIFDVGQALLAARAGAVCVAVYVSRLDRQGSSGLGVVHQIRAAFDLHDIDCMVCAASLKTACDVEQALLCGAQNVTVDLSLLEVMASSPLGTSSVGFTQSK</sequence>
<dbReference type="GO" id="GO:0005975">
    <property type="term" value="P:carbohydrate metabolic process"/>
    <property type="evidence" value="ECO:0007669"/>
    <property type="project" value="InterPro"/>
</dbReference>
<evidence type="ECO:0000313" key="3">
    <source>
        <dbReference type="Proteomes" id="UP000593735"/>
    </source>
</evidence>
<accession>A0A7S7M7H1</accession>
<dbReference type="PANTHER" id="PTHR10683">
    <property type="entry name" value="TRANSALDOLASE"/>
    <property type="match status" value="1"/>
</dbReference>
<dbReference type="Gene3D" id="3.20.20.70">
    <property type="entry name" value="Aldolase class I"/>
    <property type="match status" value="1"/>
</dbReference>
<dbReference type="KEGG" id="tio:INP52_06970"/>
<keyword evidence="1" id="KW-0704">Schiff base</keyword>
<protein>
    <recommendedName>
        <fullName evidence="4">Transaldolase</fullName>
    </recommendedName>
</protein>
<keyword evidence="3" id="KW-1185">Reference proteome</keyword>
<organism evidence="2 3">
    <name type="scientific">Thermophilibacter immobilis</name>
    <dbReference type="NCBI Taxonomy" id="2779519"/>
    <lineage>
        <taxon>Bacteria</taxon>
        <taxon>Bacillati</taxon>
        <taxon>Actinomycetota</taxon>
        <taxon>Coriobacteriia</taxon>
        <taxon>Coriobacteriales</taxon>
        <taxon>Atopobiaceae</taxon>
        <taxon>Thermophilibacter</taxon>
    </lineage>
</organism>